<dbReference type="Gene3D" id="3.40.190.10">
    <property type="entry name" value="Periplasmic binding protein-like II"/>
    <property type="match status" value="2"/>
</dbReference>
<dbReference type="GO" id="GO:0015888">
    <property type="term" value="P:thiamine transport"/>
    <property type="evidence" value="ECO:0007669"/>
    <property type="project" value="TreeGrafter"/>
</dbReference>
<protein>
    <recommendedName>
        <fullName evidence="5">Spermidine/putrescine ABC transporter substrate-binding protein</fullName>
    </recommendedName>
</protein>
<evidence type="ECO:0000256" key="2">
    <source>
        <dbReference type="ARBA" id="ARBA00022764"/>
    </source>
</evidence>
<accession>A0A0J6T375</accession>
<evidence type="ECO:0008006" key="5">
    <source>
        <dbReference type="Google" id="ProtNLM"/>
    </source>
</evidence>
<evidence type="ECO:0000256" key="1">
    <source>
        <dbReference type="ARBA" id="ARBA00022729"/>
    </source>
</evidence>
<dbReference type="Proteomes" id="UP000036449">
    <property type="component" value="Unassembled WGS sequence"/>
</dbReference>
<dbReference type="GO" id="GO:0030976">
    <property type="term" value="F:thiamine pyrophosphate binding"/>
    <property type="evidence" value="ECO:0007669"/>
    <property type="project" value="TreeGrafter"/>
</dbReference>
<gene>
    <name evidence="3" type="ORF">VQ03_14485</name>
</gene>
<dbReference type="PANTHER" id="PTHR30006:SF2">
    <property type="entry name" value="ABC TRANSPORTER SUBSTRATE-BINDING PROTEIN"/>
    <property type="match status" value="1"/>
</dbReference>
<dbReference type="Pfam" id="PF13416">
    <property type="entry name" value="SBP_bac_8"/>
    <property type="match status" value="1"/>
</dbReference>
<evidence type="ECO:0000313" key="3">
    <source>
        <dbReference type="EMBL" id="KMO40237.1"/>
    </source>
</evidence>
<dbReference type="SUPFAM" id="SSF53850">
    <property type="entry name" value="Periplasmic binding protein-like II"/>
    <property type="match status" value="1"/>
</dbReference>
<sequence>MSGSGAQAEQLLRTEEAWITPLWNGRVYTLQEQSVPVDFVAPAEGMFVRSDPFCIPRGARNPALAKKCINYICGAPRQSGLAQALFYASPSRQVTYTPETARKVVVANQADFKRAVPEDYNLILDQTGAWRRRWNAWKVA</sequence>
<dbReference type="GO" id="GO:0030975">
    <property type="term" value="F:thiamine binding"/>
    <property type="evidence" value="ECO:0007669"/>
    <property type="project" value="TreeGrafter"/>
</dbReference>
<dbReference type="PATRIC" id="fig|1187852.3.peg.6977"/>
<keyword evidence="1" id="KW-0732">Signal</keyword>
<keyword evidence="2" id="KW-0574">Periplasm</keyword>
<reference evidence="3 4" key="1">
    <citation type="submission" date="2015-03" db="EMBL/GenBank/DDBJ databases">
        <title>Genome sequencing of Methylobacterium tarhaniae DSM 25844.</title>
        <authorList>
            <person name="Chaudhry V."/>
            <person name="Patil P.B."/>
        </authorList>
    </citation>
    <scope>NUCLEOTIDE SEQUENCE [LARGE SCALE GENOMIC DNA]</scope>
    <source>
        <strain evidence="3 4">DSM 25844</strain>
    </source>
</reference>
<name>A0A0J6T375_9HYPH</name>
<comment type="caution">
    <text evidence="3">The sequence shown here is derived from an EMBL/GenBank/DDBJ whole genome shotgun (WGS) entry which is preliminary data.</text>
</comment>
<dbReference type="AlphaFoldDB" id="A0A0J6T375"/>
<dbReference type="GO" id="GO:0030288">
    <property type="term" value="C:outer membrane-bounded periplasmic space"/>
    <property type="evidence" value="ECO:0007669"/>
    <property type="project" value="TreeGrafter"/>
</dbReference>
<keyword evidence="4" id="KW-1185">Reference proteome</keyword>
<dbReference type="EMBL" id="LABZ01000099">
    <property type="protein sequence ID" value="KMO40237.1"/>
    <property type="molecule type" value="Genomic_DNA"/>
</dbReference>
<evidence type="ECO:0000313" key="4">
    <source>
        <dbReference type="Proteomes" id="UP000036449"/>
    </source>
</evidence>
<proteinExistence type="predicted"/>
<dbReference type="PANTHER" id="PTHR30006">
    <property type="entry name" value="THIAMINE-BINDING PERIPLASMIC PROTEIN-RELATED"/>
    <property type="match status" value="1"/>
</dbReference>
<organism evidence="3 4">
    <name type="scientific">Methylobacterium tarhaniae</name>
    <dbReference type="NCBI Taxonomy" id="1187852"/>
    <lineage>
        <taxon>Bacteria</taxon>
        <taxon>Pseudomonadati</taxon>
        <taxon>Pseudomonadota</taxon>
        <taxon>Alphaproteobacteria</taxon>
        <taxon>Hyphomicrobiales</taxon>
        <taxon>Methylobacteriaceae</taxon>
        <taxon>Methylobacterium</taxon>
    </lineage>
</organism>
<dbReference type="InterPro" id="IPR006059">
    <property type="entry name" value="SBP"/>
</dbReference>